<accession>A0AAD7DS87</accession>
<keyword evidence="3" id="KW-1185">Reference proteome</keyword>
<proteinExistence type="predicted"/>
<evidence type="ECO:0000313" key="2">
    <source>
        <dbReference type="EMBL" id="KAJ7697949.1"/>
    </source>
</evidence>
<feature type="compositionally biased region" description="Polar residues" evidence="1">
    <location>
        <begin position="117"/>
        <end position="127"/>
    </location>
</feature>
<protein>
    <submittedName>
        <fullName evidence="2">Uncharacterized protein</fullName>
    </submittedName>
</protein>
<comment type="caution">
    <text evidence="2">The sequence shown here is derived from an EMBL/GenBank/DDBJ whole genome shotgun (WGS) entry which is preliminary data.</text>
</comment>
<evidence type="ECO:0000313" key="3">
    <source>
        <dbReference type="Proteomes" id="UP001215598"/>
    </source>
</evidence>
<name>A0AAD7DS87_9AGAR</name>
<organism evidence="2 3">
    <name type="scientific">Mycena metata</name>
    <dbReference type="NCBI Taxonomy" id="1033252"/>
    <lineage>
        <taxon>Eukaryota</taxon>
        <taxon>Fungi</taxon>
        <taxon>Dikarya</taxon>
        <taxon>Basidiomycota</taxon>
        <taxon>Agaricomycotina</taxon>
        <taxon>Agaricomycetes</taxon>
        <taxon>Agaricomycetidae</taxon>
        <taxon>Agaricales</taxon>
        <taxon>Marasmiineae</taxon>
        <taxon>Mycenaceae</taxon>
        <taxon>Mycena</taxon>
    </lineage>
</organism>
<gene>
    <name evidence="2" type="ORF">B0H16DRAFT_1839396</name>
</gene>
<feature type="region of interest" description="Disordered" evidence="1">
    <location>
        <begin position="69"/>
        <end position="133"/>
    </location>
</feature>
<reference evidence="2" key="1">
    <citation type="submission" date="2023-03" db="EMBL/GenBank/DDBJ databases">
        <title>Massive genome expansion in bonnet fungi (Mycena s.s.) driven by repeated elements and novel gene families across ecological guilds.</title>
        <authorList>
            <consortium name="Lawrence Berkeley National Laboratory"/>
            <person name="Harder C.B."/>
            <person name="Miyauchi S."/>
            <person name="Viragh M."/>
            <person name="Kuo A."/>
            <person name="Thoen E."/>
            <person name="Andreopoulos B."/>
            <person name="Lu D."/>
            <person name="Skrede I."/>
            <person name="Drula E."/>
            <person name="Henrissat B."/>
            <person name="Morin E."/>
            <person name="Kohler A."/>
            <person name="Barry K."/>
            <person name="LaButti K."/>
            <person name="Morin E."/>
            <person name="Salamov A."/>
            <person name="Lipzen A."/>
            <person name="Mereny Z."/>
            <person name="Hegedus B."/>
            <person name="Baldrian P."/>
            <person name="Stursova M."/>
            <person name="Weitz H."/>
            <person name="Taylor A."/>
            <person name="Grigoriev I.V."/>
            <person name="Nagy L.G."/>
            <person name="Martin F."/>
            <person name="Kauserud H."/>
        </authorList>
    </citation>
    <scope>NUCLEOTIDE SEQUENCE</scope>
    <source>
        <strain evidence="2">CBHHK182m</strain>
    </source>
</reference>
<evidence type="ECO:0000256" key="1">
    <source>
        <dbReference type="SAM" id="MobiDB-lite"/>
    </source>
</evidence>
<dbReference type="Proteomes" id="UP001215598">
    <property type="component" value="Unassembled WGS sequence"/>
</dbReference>
<dbReference type="EMBL" id="JARKIB010000601">
    <property type="protein sequence ID" value="KAJ7697949.1"/>
    <property type="molecule type" value="Genomic_DNA"/>
</dbReference>
<dbReference type="AlphaFoldDB" id="A0AAD7DS87"/>
<sequence>MDAHTSKADAGTVFSTRVSDEFEALYAHDKIEKAELEERRSLKAEKKQKSIQRQLALIHVDLPFLTLPRGARSQTTPTEAEPRRRTRAAVCGGGSRLDPDADKQQLRRGRSRKISELTGTTDDSQQIVIRRRRGRPRKVASPLVLTEDLPSTTSSELHFGITPSPECIWPAEIIQDTAADSTANSDVFSMPFPAPSPLPLLAPQDHDPQDMSFVRYQFQLLTLRSRLHAAVRFAQRCCPALSGGLNSLAEGCDELCDSLPVRNSPRGPDSPNDILEWTLANPVVPDTPHSEILEETARNVLRDDEKLPAFWIIYRDRASLCDVINLKKEFETRTGSIGVRARLVSMKKIHNVKDVSQ</sequence>